<evidence type="ECO:0000313" key="2">
    <source>
        <dbReference type="EMBL" id="EHQ06079.1"/>
    </source>
</evidence>
<dbReference type="Pfam" id="PF05016">
    <property type="entry name" value="ParE_toxin"/>
    <property type="match status" value="1"/>
</dbReference>
<dbReference type="RefSeq" id="WP_002771278.1">
    <property type="nucleotide sequence ID" value="NZ_JH597773.1"/>
</dbReference>
<keyword evidence="1" id="KW-1277">Toxin-antitoxin system</keyword>
<sequence length="98" mass="11769">MLNYKLHTSAISDINHSIDYYEEERQGLGAEFYDEFLATLNFLRRFPFAGTQYLNEIRRFSIARFHYTVFYELKTGEIHVLGVIHQRRHPNSWKGRQV</sequence>
<evidence type="ECO:0000313" key="3">
    <source>
        <dbReference type="Proteomes" id="UP000005737"/>
    </source>
</evidence>
<dbReference type="Gene3D" id="3.30.2310.20">
    <property type="entry name" value="RelE-like"/>
    <property type="match status" value="1"/>
</dbReference>
<proteinExistence type="predicted"/>
<dbReference type="AlphaFoldDB" id="H2CJZ0"/>
<dbReference type="STRING" id="183.GCA_002009735_03927"/>
<dbReference type="Proteomes" id="UP000005737">
    <property type="component" value="Unassembled WGS sequence"/>
</dbReference>
<protein>
    <submittedName>
        <fullName evidence="2">Plasmid stabilization system</fullName>
    </submittedName>
</protein>
<evidence type="ECO:0000256" key="1">
    <source>
        <dbReference type="ARBA" id="ARBA00022649"/>
    </source>
</evidence>
<name>H2CJZ0_9LEPT</name>
<organism evidence="2 3">
    <name type="scientific">Leptonema illini DSM 21528</name>
    <dbReference type="NCBI Taxonomy" id="929563"/>
    <lineage>
        <taxon>Bacteria</taxon>
        <taxon>Pseudomonadati</taxon>
        <taxon>Spirochaetota</taxon>
        <taxon>Spirochaetia</taxon>
        <taxon>Leptospirales</taxon>
        <taxon>Leptospiraceae</taxon>
        <taxon>Leptonema</taxon>
    </lineage>
</organism>
<accession>H2CJZ0</accession>
<reference evidence="2 3" key="1">
    <citation type="submission" date="2011-10" db="EMBL/GenBank/DDBJ databases">
        <title>The Improved High-Quality Draft genome of Leptonema illini DSM 21528.</title>
        <authorList>
            <consortium name="US DOE Joint Genome Institute (JGI-PGF)"/>
            <person name="Lucas S."/>
            <person name="Copeland A."/>
            <person name="Lapidus A."/>
            <person name="Glavina del Rio T."/>
            <person name="Dalin E."/>
            <person name="Tice H."/>
            <person name="Bruce D."/>
            <person name="Goodwin L."/>
            <person name="Pitluck S."/>
            <person name="Peters L."/>
            <person name="Mikhailova N."/>
            <person name="Held B."/>
            <person name="Kyrpides N."/>
            <person name="Mavromatis K."/>
            <person name="Ivanova N."/>
            <person name="Markowitz V."/>
            <person name="Cheng J.-F."/>
            <person name="Hugenholtz P."/>
            <person name="Woyke T."/>
            <person name="Wu D."/>
            <person name="Gronow S."/>
            <person name="Wellnitz S."/>
            <person name="Brambilla E.-M."/>
            <person name="Klenk H.-P."/>
            <person name="Eisen J.A."/>
        </authorList>
    </citation>
    <scope>NUCLEOTIDE SEQUENCE [LARGE SCALE GENOMIC DNA]</scope>
    <source>
        <strain evidence="2 3">DSM 21528</strain>
    </source>
</reference>
<dbReference type="HOGENOM" id="CLU_147162_7_1_12"/>
<dbReference type="EMBL" id="JH597773">
    <property type="protein sequence ID" value="EHQ06079.1"/>
    <property type="molecule type" value="Genomic_DNA"/>
</dbReference>
<dbReference type="InterPro" id="IPR035093">
    <property type="entry name" value="RelE/ParE_toxin_dom_sf"/>
</dbReference>
<dbReference type="InterPro" id="IPR007712">
    <property type="entry name" value="RelE/ParE_toxin"/>
</dbReference>
<gene>
    <name evidence="2" type="ORF">Lepil_1389</name>
</gene>
<keyword evidence="3" id="KW-1185">Reference proteome</keyword>